<evidence type="ECO:0000313" key="2">
    <source>
        <dbReference type="EMBL" id="KAH3692917.1"/>
    </source>
</evidence>
<keyword evidence="1" id="KW-0732">Signal</keyword>
<evidence type="ECO:0000313" key="3">
    <source>
        <dbReference type="Proteomes" id="UP000828390"/>
    </source>
</evidence>
<feature type="signal peptide" evidence="1">
    <location>
        <begin position="1"/>
        <end position="20"/>
    </location>
</feature>
<dbReference type="AlphaFoldDB" id="A0A9D3Y2Y0"/>
<organism evidence="2 3">
    <name type="scientific">Dreissena polymorpha</name>
    <name type="common">Zebra mussel</name>
    <name type="synonym">Mytilus polymorpha</name>
    <dbReference type="NCBI Taxonomy" id="45954"/>
    <lineage>
        <taxon>Eukaryota</taxon>
        <taxon>Metazoa</taxon>
        <taxon>Spiralia</taxon>
        <taxon>Lophotrochozoa</taxon>
        <taxon>Mollusca</taxon>
        <taxon>Bivalvia</taxon>
        <taxon>Autobranchia</taxon>
        <taxon>Heteroconchia</taxon>
        <taxon>Euheterodonta</taxon>
        <taxon>Imparidentia</taxon>
        <taxon>Neoheterodontei</taxon>
        <taxon>Myida</taxon>
        <taxon>Dreissenoidea</taxon>
        <taxon>Dreissenidae</taxon>
        <taxon>Dreissena</taxon>
    </lineage>
</organism>
<comment type="caution">
    <text evidence="2">The sequence shown here is derived from an EMBL/GenBank/DDBJ whole genome shotgun (WGS) entry which is preliminary data.</text>
</comment>
<dbReference type="Proteomes" id="UP000828390">
    <property type="component" value="Unassembled WGS sequence"/>
</dbReference>
<proteinExistence type="predicted"/>
<gene>
    <name evidence="2" type="ORF">DPMN_193253</name>
</gene>
<reference evidence="2" key="2">
    <citation type="submission" date="2020-11" db="EMBL/GenBank/DDBJ databases">
        <authorList>
            <person name="McCartney M.A."/>
            <person name="Auch B."/>
            <person name="Kono T."/>
            <person name="Mallez S."/>
            <person name="Becker A."/>
            <person name="Gohl D.M."/>
            <person name="Silverstein K.A.T."/>
            <person name="Koren S."/>
            <person name="Bechman K.B."/>
            <person name="Herman A."/>
            <person name="Abrahante J.E."/>
            <person name="Garbe J."/>
        </authorList>
    </citation>
    <scope>NUCLEOTIDE SEQUENCE</scope>
    <source>
        <strain evidence="2">Duluth1</strain>
        <tissue evidence="2">Whole animal</tissue>
    </source>
</reference>
<feature type="chain" id="PRO_5038649826" evidence="1">
    <location>
        <begin position="21"/>
        <end position="234"/>
    </location>
</feature>
<protein>
    <submittedName>
        <fullName evidence="2">Uncharacterized protein</fullName>
    </submittedName>
</protein>
<dbReference type="EMBL" id="JAIWYP010000018">
    <property type="protein sequence ID" value="KAH3692917.1"/>
    <property type="molecule type" value="Genomic_DNA"/>
</dbReference>
<reference evidence="2" key="1">
    <citation type="journal article" date="2019" name="bioRxiv">
        <title>The Genome of the Zebra Mussel, Dreissena polymorpha: A Resource for Invasive Species Research.</title>
        <authorList>
            <person name="McCartney M.A."/>
            <person name="Auch B."/>
            <person name="Kono T."/>
            <person name="Mallez S."/>
            <person name="Zhang Y."/>
            <person name="Obille A."/>
            <person name="Becker A."/>
            <person name="Abrahante J.E."/>
            <person name="Garbe J."/>
            <person name="Badalamenti J.P."/>
            <person name="Herman A."/>
            <person name="Mangelson H."/>
            <person name="Liachko I."/>
            <person name="Sullivan S."/>
            <person name="Sone E.D."/>
            <person name="Koren S."/>
            <person name="Silverstein K.A.T."/>
            <person name="Beckman K.B."/>
            <person name="Gohl D.M."/>
        </authorList>
    </citation>
    <scope>NUCLEOTIDE SEQUENCE</scope>
    <source>
        <strain evidence="2">Duluth1</strain>
        <tissue evidence="2">Whole animal</tissue>
    </source>
</reference>
<keyword evidence="3" id="KW-1185">Reference proteome</keyword>
<evidence type="ECO:0000256" key="1">
    <source>
        <dbReference type="SAM" id="SignalP"/>
    </source>
</evidence>
<accession>A0A9D3Y2Y0</accession>
<name>A0A9D3Y2Y0_DREPO</name>
<sequence length="234" mass="25237">MISCRCTLSFTVFILDFTGHLVNEHGALSGMNSTTATNVTLQRNGIPGPISPKYQSGLQQQPPPSPSLVSTWEGARVLNSVVPGLLPAAQGPVKKKKKNCLCKKQFFFFFFFTGPCAQQQWNNLASQGSNNITTQAHSIQATKPSAQQHQLQQQQSAVCGSQGSGADPLLILPCDSLVNSSTPRLTVWNQWSQNLLPHPCSHPSIGLGVKLRFKVIAIRGCLTGPLCETQPLSS</sequence>